<dbReference type="EnsemblMetazoa" id="XM_038204847.1">
    <property type="protein sequence ID" value="XP_038060775.1"/>
    <property type="gene ID" value="LOC119731646"/>
</dbReference>
<dbReference type="RefSeq" id="XP_038060775.1">
    <property type="nucleotide sequence ID" value="XM_038204847.1"/>
</dbReference>
<name>A0A914ABE7_PATMI</name>
<keyword evidence="3" id="KW-1185">Reference proteome</keyword>
<protein>
    <submittedName>
        <fullName evidence="2">Uncharacterized protein</fullName>
    </submittedName>
</protein>
<organism evidence="2 3">
    <name type="scientific">Patiria miniata</name>
    <name type="common">Bat star</name>
    <name type="synonym">Asterina miniata</name>
    <dbReference type="NCBI Taxonomy" id="46514"/>
    <lineage>
        <taxon>Eukaryota</taxon>
        <taxon>Metazoa</taxon>
        <taxon>Echinodermata</taxon>
        <taxon>Eleutherozoa</taxon>
        <taxon>Asterozoa</taxon>
        <taxon>Asteroidea</taxon>
        <taxon>Valvatacea</taxon>
        <taxon>Valvatida</taxon>
        <taxon>Asterinidae</taxon>
        <taxon>Patiria</taxon>
    </lineage>
</organism>
<evidence type="ECO:0000256" key="1">
    <source>
        <dbReference type="SAM" id="MobiDB-lite"/>
    </source>
</evidence>
<accession>A0A914ABE7</accession>
<dbReference type="AlphaFoldDB" id="A0A914ABE7"/>
<reference evidence="2" key="1">
    <citation type="submission" date="2022-11" db="UniProtKB">
        <authorList>
            <consortium name="EnsemblMetazoa"/>
        </authorList>
    </citation>
    <scope>IDENTIFICATION</scope>
</reference>
<feature type="compositionally biased region" description="Basic and acidic residues" evidence="1">
    <location>
        <begin position="80"/>
        <end position="93"/>
    </location>
</feature>
<dbReference type="Proteomes" id="UP000887568">
    <property type="component" value="Unplaced"/>
</dbReference>
<evidence type="ECO:0000313" key="3">
    <source>
        <dbReference type="Proteomes" id="UP000887568"/>
    </source>
</evidence>
<dbReference type="EnsemblMetazoa" id="XM_038204848.1">
    <property type="protein sequence ID" value="XP_038060776.1"/>
    <property type="gene ID" value="LOC119731646"/>
</dbReference>
<feature type="region of interest" description="Disordered" evidence="1">
    <location>
        <begin position="51"/>
        <end position="99"/>
    </location>
</feature>
<dbReference type="GeneID" id="119731646"/>
<dbReference type="OMA" id="HDCKNCA"/>
<feature type="compositionally biased region" description="Polar residues" evidence="1">
    <location>
        <begin position="66"/>
        <end position="79"/>
    </location>
</feature>
<dbReference type="RefSeq" id="XP_038060776.1">
    <property type="nucleotide sequence ID" value="XM_038204848.1"/>
</dbReference>
<proteinExistence type="predicted"/>
<evidence type="ECO:0000313" key="2">
    <source>
        <dbReference type="EnsemblMetazoa" id="XP_038060776.1"/>
    </source>
</evidence>
<sequence>MTSPRANHNGRTLGNVRLGNKSTLFPPLTKTLADSNKAYFQEHHLMIHGDALSTPPKATEEIVSPRSMTSTRPLTSRSDPNSKPELKDLQTKDKQHRNRIQSLQRLIDQLRAELKSKEEELASTQARLLQIEEHYKRLYEEEKQSHGRTKEELEATRQELKEKTNYVEQLKTQHERQVVDINAAHEHKLSALRSEKDKEISDRDTKIEKMKKQMADILKDNSWERQQQLEELTKELNKISDEASALRIKCKSLSTKSKSCDNCSAMKAELEKKTKKLSESELTAQQLNVICKKFETQLKQQDILLKDFAVNKGFKTDYDPRK</sequence>
<dbReference type="OrthoDB" id="8799554at2759"/>